<dbReference type="PANTHER" id="PTHR11177">
    <property type="entry name" value="CHITINASE"/>
    <property type="match status" value="1"/>
</dbReference>
<dbReference type="EMBL" id="MU004230">
    <property type="protein sequence ID" value="KAF2675061.1"/>
    <property type="molecule type" value="Genomic_DNA"/>
</dbReference>
<dbReference type="Gene3D" id="3.20.20.80">
    <property type="entry name" value="Glycosidases"/>
    <property type="match status" value="1"/>
</dbReference>
<dbReference type="PANTHER" id="PTHR11177:SF228">
    <property type="entry name" value="CHITINASE"/>
    <property type="match status" value="1"/>
</dbReference>
<evidence type="ECO:0000256" key="5">
    <source>
        <dbReference type="ARBA" id="ARBA00023024"/>
    </source>
</evidence>
<keyword evidence="8" id="KW-0624">Polysaccharide degradation</keyword>
<evidence type="ECO:0000256" key="8">
    <source>
        <dbReference type="ARBA" id="ARBA00023326"/>
    </source>
</evidence>
<evidence type="ECO:0000256" key="2">
    <source>
        <dbReference type="ARBA" id="ARBA00008682"/>
    </source>
</evidence>
<dbReference type="AlphaFoldDB" id="A0A6A6UUF5"/>
<evidence type="ECO:0000313" key="11">
    <source>
        <dbReference type="EMBL" id="KAF2675061.1"/>
    </source>
</evidence>
<gene>
    <name evidence="11" type="ORF">BT63DRAFT_474731</name>
</gene>
<protein>
    <recommendedName>
        <fullName evidence="3">chitinase</fullName>
        <ecNumber evidence="3">3.2.1.14</ecNumber>
    </recommendedName>
</protein>
<dbReference type="GO" id="GO:0008061">
    <property type="term" value="F:chitin binding"/>
    <property type="evidence" value="ECO:0007669"/>
    <property type="project" value="InterPro"/>
</dbReference>
<dbReference type="OrthoDB" id="76388at2759"/>
<dbReference type="EC" id="3.2.1.14" evidence="3"/>
<dbReference type="Gene3D" id="3.10.50.10">
    <property type="match status" value="1"/>
</dbReference>
<dbReference type="InterPro" id="IPR050314">
    <property type="entry name" value="Glycosyl_Hydrlase_18"/>
</dbReference>
<feature type="domain" description="GH18" evidence="10">
    <location>
        <begin position="2"/>
        <end position="344"/>
    </location>
</feature>
<dbReference type="InterPro" id="IPR011583">
    <property type="entry name" value="Chitinase_II/V-like_cat"/>
</dbReference>
<evidence type="ECO:0000256" key="4">
    <source>
        <dbReference type="ARBA" id="ARBA00022801"/>
    </source>
</evidence>
<keyword evidence="7 9" id="KW-0326">Glycosidase</keyword>
<dbReference type="GO" id="GO:0008843">
    <property type="term" value="F:endochitinase activity"/>
    <property type="evidence" value="ECO:0007669"/>
    <property type="project" value="UniProtKB-EC"/>
</dbReference>
<evidence type="ECO:0000256" key="7">
    <source>
        <dbReference type="ARBA" id="ARBA00023295"/>
    </source>
</evidence>
<dbReference type="PROSITE" id="PS01095">
    <property type="entry name" value="GH18_1"/>
    <property type="match status" value="1"/>
</dbReference>
<dbReference type="SUPFAM" id="SSF54556">
    <property type="entry name" value="Chitinase insertion domain"/>
    <property type="match status" value="1"/>
</dbReference>
<dbReference type="SMART" id="SM00636">
    <property type="entry name" value="Glyco_18"/>
    <property type="match status" value="1"/>
</dbReference>
<comment type="catalytic activity">
    <reaction evidence="1">
        <text>Random endo-hydrolysis of N-acetyl-beta-D-glucosaminide (1-&gt;4)-beta-linkages in chitin and chitodextrins.</text>
        <dbReference type="EC" id="3.2.1.14"/>
    </reaction>
</comment>
<dbReference type="GO" id="GO:0005576">
    <property type="term" value="C:extracellular region"/>
    <property type="evidence" value="ECO:0007669"/>
    <property type="project" value="TreeGrafter"/>
</dbReference>
<comment type="similarity">
    <text evidence="2">Belongs to the glycosyl hydrolase 18 family. Chitinase class V subfamily.</text>
</comment>
<evidence type="ECO:0000313" key="12">
    <source>
        <dbReference type="Proteomes" id="UP000799302"/>
    </source>
</evidence>
<reference evidence="11" key="1">
    <citation type="journal article" date="2020" name="Stud. Mycol.">
        <title>101 Dothideomycetes genomes: a test case for predicting lifestyles and emergence of pathogens.</title>
        <authorList>
            <person name="Haridas S."/>
            <person name="Albert R."/>
            <person name="Binder M."/>
            <person name="Bloem J."/>
            <person name="Labutti K."/>
            <person name="Salamov A."/>
            <person name="Andreopoulos B."/>
            <person name="Baker S."/>
            <person name="Barry K."/>
            <person name="Bills G."/>
            <person name="Bluhm B."/>
            <person name="Cannon C."/>
            <person name="Castanera R."/>
            <person name="Culley D."/>
            <person name="Daum C."/>
            <person name="Ezra D."/>
            <person name="Gonzalez J."/>
            <person name="Henrissat B."/>
            <person name="Kuo A."/>
            <person name="Liang C."/>
            <person name="Lipzen A."/>
            <person name="Lutzoni F."/>
            <person name="Magnuson J."/>
            <person name="Mondo S."/>
            <person name="Nolan M."/>
            <person name="Ohm R."/>
            <person name="Pangilinan J."/>
            <person name="Park H.-J."/>
            <person name="Ramirez L."/>
            <person name="Alfaro M."/>
            <person name="Sun H."/>
            <person name="Tritt A."/>
            <person name="Yoshinaga Y."/>
            <person name="Zwiers L.-H."/>
            <person name="Turgeon B."/>
            <person name="Goodwin S."/>
            <person name="Spatafora J."/>
            <person name="Crous P."/>
            <person name="Grigoriev I."/>
        </authorList>
    </citation>
    <scope>NUCLEOTIDE SEQUENCE</scope>
    <source>
        <strain evidence="11">CBS 115976</strain>
    </source>
</reference>
<dbReference type="Proteomes" id="UP000799302">
    <property type="component" value="Unassembled WGS sequence"/>
</dbReference>
<dbReference type="SUPFAM" id="SSF51445">
    <property type="entry name" value="(Trans)glycosidases"/>
    <property type="match status" value="1"/>
</dbReference>
<proteinExistence type="inferred from homology"/>
<keyword evidence="12" id="KW-1185">Reference proteome</keyword>
<dbReference type="InterPro" id="IPR029070">
    <property type="entry name" value="Chitinase_insertion_sf"/>
</dbReference>
<organism evidence="11 12">
    <name type="scientific">Microthyrium microscopicum</name>
    <dbReference type="NCBI Taxonomy" id="703497"/>
    <lineage>
        <taxon>Eukaryota</taxon>
        <taxon>Fungi</taxon>
        <taxon>Dikarya</taxon>
        <taxon>Ascomycota</taxon>
        <taxon>Pezizomycotina</taxon>
        <taxon>Dothideomycetes</taxon>
        <taxon>Dothideomycetes incertae sedis</taxon>
        <taxon>Microthyriales</taxon>
        <taxon>Microthyriaceae</taxon>
        <taxon>Microthyrium</taxon>
    </lineage>
</organism>
<evidence type="ECO:0000256" key="6">
    <source>
        <dbReference type="ARBA" id="ARBA00023277"/>
    </source>
</evidence>
<evidence type="ECO:0000256" key="3">
    <source>
        <dbReference type="ARBA" id="ARBA00012729"/>
    </source>
</evidence>
<keyword evidence="5" id="KW-0146">Chitin degradation</keyword>
<keyword evidence="4 9" id="KW-0378">Hydrolase</keyword>
<accession>A0A6A6UUF5</accession>
<dbReference type="InterPro" id="IPR017853">
    <property type="entry name" value="GH"/>
</dbReference>
<dbReference type="GO" id="GO:0000272">
    <property type="term" value="P:polysaccharide catabolic process"/>
    <property type="evidence" value="ECO:0007669"/>
    <property type="project" value="UniProtKB-KW"/>
</dbReference>
<keyword evidence="6" id="KW-0119">Carbohydrate metabolism</keyword>
<dbReference type="GO" id="GO:0006032">
    <property type="term" value="P:chitin catabolic process"/>
    <property type="evidence" value="ECO:0007669"/>
    <property type="project" value="UniProtKB-KW"/>
</dbReference>
<evidence type="ECO:0000256" key="1">
    <source>
        <dbReference type="ARBA" id="ARBA00000822"/>
    </source>
</evidence>
<evidence type="ECO:0000256" key="9">
    <source>
        <dbReference type="RuleBase" id="RU000489"/>
    </source>
</evidence>
<sequence>MYTNAVYYPNWRVYRNQPPSSLNFGMISHVFYAFARIDDDGSICLSDSWADDEMEVDGVKGCLRSFAALKKIPSNTHVKVILSVGGGGAGSDKFPLMAQDPTTRTRFADSARAMVDKYELDGIDIDWEHPSDAIQGTNFLSLLQCLRAALPAPRYLLTSALPAGEWALQYIPLAPAAQLLDLINLMAYDFFGPWSPIAGHQAALYAPTPDTPCANTAIEYLVKCGVPCSKILLGIPVYGRSFLGAQAAGQAYAGSAGDEGTFEFRDLPRNDAVEQVDLQLGAAWCVGTNEAGGWISYDVPETVRVKAAYAKERGLAGLFYWTVTGDSVAERSLVMAGYRELHSVE</sequence>
<dbReference type="InterPro" id="IPR001223">
    <property type="entry name" value="Glyco_hydro18_cat"/>
</dbReference>
<dbReference type="InterPro" id="IPR001579">
    <property type="entry name" value="Glyco_hydro_18_chit_AS"/>
</dbReference>
<dbReference type="PROSITE" id="PS51910">
    <property type="entry name" value="GH18_2"/>
    <property type="match status" value="1"/>
</dbReference>
<dbReference type="Pfam" id="PF00704">
    <property type="entry name" value="Glyco_hydro_18"/>
    <property type="match status" value="1"/>
</dbReference>
<name>A0A6A6UUF5_9PEZI</name>
<evidence type="ECO:0000259" key="10">
    <source>
        <dbReference type="PROSITE" id="PS51910"/>
    </source>
</evidence>